<dbReference type="Pfam" id="PF05192">
    <property type="entry name" value="MutS_III"/>
    <property type="match status" value="1"/>
</dbReference>
<proteinExistence type="inferred from homology"/>
<dbReference type="FunFam" id="3.40.50.300:FF:000870">
    <property type="entry name" value="MutS protein homolog 4"/>
    <property type="match status" value="1"/>
</dbReference>
<dbReference type="InterPro" id="IPR036187">
    <property type="entry name" value="DNA_mismatch_repair_MutS_sf"/>
</dbReference>
<dbReference type="GO" id="GO:0006298">
    <property type="term" value="P:mismatch repair"/>
    <property type="evidence" value="ECO:0007669"/>
    <property type="project" value="UniProtKB-UniRule"/>
</dbReference>
<comment type="function">
    <text evidence="8 9">This protein is involved in the repair of mismatches in DNA. It is possible that it carries out the mismatch recognition step. This protein has a weak ATPase activity.</text>
</comment>
<dbReference type="InterPro" id="IPR045076">
    <property type="entry name" value="MutS"/>
</dbReference>
<evidence type="ECO:0000313" key="13">
    <source>
        <dbReference type="Proteomes" id="UP000671913"/>
    </source>
</evidence>
<dbReference type="NCBIfam" id="TIGR01070">
    <property type="entry name" value="mutS1"/>
    <property type="match status" value="1"/>
</dbReference>
<dbReference type="GO" id="GO:0005524">
    <property type="term" value="F:ATP binding"/>
    <property type="evidence" value="ECO:0007669"/>
    <property type="project" value="UniProtKB-UniRule"/>
</dbReference>
<accession>A0A974Y3Y4</accession>
<dbReference type="Gene3D" id="3.40.50.300">
    <property type="entry name" value="P-loop containing nucleotide triphosphate hydrolases"/>
    <property type="match status" value="1"/>
</dbReference>
<comment type="similarity">
    <text evidence="1 9 10">Belongs to the DNA mismatch repair MutS family.</text>
</comment>
<evidence type="ECO:0000256" key="2">
    <source>
        <dbReference type="ARBA" id="ARBA00021982"/>
    </source>
</evidence>
<feature type="domain" description="DNA mismatch repair proteins mutS family" evidence="11">
    <location>
        <begin position="706"/>
        <end position="722"/>
    </location>
</feature>
<dbReference type="Gene3D" id="1.10.1420.10">
    <property type="match status" value="2"/>
</dbReference>
<dbReference type="FunFam" id="3.40.1170.10:FF:000001">
    <property type="entry name" value="DNA mismatch repair protein MutS"/>
    <property type="match status" value="1"/>
</dbReference>
<dbReference type="Pfam" id="PF01624">
    <property type="entry name" value="MutS_I"/>
    <property type="match status" value="1"/>
</dbReference>
<dbReference type="NCBIfam" id="NF003810">
    <property type="entry name" value="PRK05399.1"/>
    <property type="match status" value="1"/>
</dbReference>
<evidence type="ECO:0000256" key="7">
    <source>
        <dbReference type="ARBA" id="ARBA00023204"/>
    </source>
</evidence>
<dbReference type="EMBL" id="CP060096">
    <property type="protein sequence ID" value="QSZ26412.1"/>
    <property type="molecule type" value="Genomic_DNA"/>
</dbReference>
<dbReference type="HAMAP" id="MF_00096">
    <property type="entry name" value="MutS"/>
    <property type="match status" value="1"/>
</dbReference>
<keyword evidence="3 9" id="KW-0547">Nucleotide-binding</keyword>
<dbReference type="FunFam" id="1.10.1420.10:FF:000007">
    <property type="entry name" value="DNA mismatch repair protein MutS"/>
    <property type="match status" value="1"/>
</dbReference>
<dbReference type="InterPro" id="IPR017261">
    <property type="entry name" value="DNA_mismatch_repair_MutS/MSH"/>
</dbReference>
<dbReference type="Pfam" id="PF05190">
    <property type="entry name" value="MutS_IV"/>
    <property type="match status" value="1"/>
</dbReference>
<evidence type="ECO:0000256" key="6">
    <source>
        <dbReference type="ARBA" id="ARBA00023125"/>
    </source>
</evidence>
<dbReference type="InterPro" id="IPR000432">
    <property type="entry name" value="DNA_mismatch_repair_MutS_C"/>
</dbReference>
<protein>
    <recommendedName>
        <fullName evidence="2 9">DNA mismatch repair protein MutS</fullName>
    </recommendedName>
</protein>
<dbReference type="InterPro" id="IPR027417">
    <property type="entry name" value="P-loop_NTPase"/>
</dbReference>
<dbReference type="InterPro" id="IPR036678">
    <property type="entry name" value="MutS_con_dom_sf"/>
</dbReference>
<keyword evidence="6 9" id="KW-0238">DNA-binding</keyword>
<dbReference type="Gene3D" id="3.40.1170.10">
    <property type="entry name" value="DNA repair protein MutS, domain I"/>
    <property type="match status" value="1"/>
</dbReference>
<dbReference type="SMART" id="SM00534">
    <property type="entry name" value="MUTSac"/>
    <property type="match status" value="1"/>
</dbReference>
<dbReference type="GO" id="GO:0030983">
    <property type="term" value="F:mismatched DNA binding"/>
    <property type="evidence" value="ECO:0007669"/>
    <property type="project" value="InterPro"/>
</dbReference>
<evidence type="ECO:0000256" key="4">
    <source>
        <dbReference type="ARBA" id="ARBA00022763"/>
    </source>
</evidence>
<evidence type="ECO:0000256" key="5">
    <source>
        <dbReference type="ARBA" id="ARBA00022840"/>
    </source>
</evidence>
<dbReference type="SUPFAM" id="SSF52540">
    <property type="entry name" value="P-loop containing nucleoside triphosphate hydrolases"/>
    <property type="match status" value="1"/>
</dbReference>
<dbReference type="SUPFAM" id="SSF48334">
    <property type="entry name" value="DNA repair protein MutS, domain III"/>
    <property type="match status" value="1"/>
</dbReference>
<evidence type="ECO:0000256" key="9">
    <source>
        <dbReference type="HAMAP-Rule" id="MF_00096"/>
    </source>
</evidence>
<evidence type="ECO:0000256" key="1">
    <source>
        <dbReference type="ARBA" id="ARBA00006271"/>
    </source>
</evidence>
<dbReference type="InterPro" id="IPR007861">
    <property type="entry name" value="DNA_mismatch_repair_MutS_clamp"/>
</dbReference>
<keyword evidence="4 9" id="KW-0227">DNA damage</keyword>
<dbReference type="PROSITE" id="PS00486">
    <property type="entry name" value="DNA_MISMATCH_REPAIR_2"/>
    <property type="match status" value="1"/>
</dbReference>
<organism evidence="12 13">
    <name type="scientific">Aceticella autotrophica</name>
    <dbReference type="NCBI Taxonomy" id="2755338"/>
    <lineage>
        <taxon>Bacteria</taxon>
        <taxon>Bacillati</taxon>
        <taxon>Bacillota</taxon>
        <taxon>Clostridia</taxon>
        <taxon>Thermoanaerobacterales</taxon>
        <taxon>Thermoanaerobacteraceae</taxon>
        <taxon>Aceticella</taxon>
    </lineage>
</organism>
<dbReference type="AlphaFoldDB" id="A0A974Y3Y4"/>
<dbReference type="PIRSF" id="PIRSF037677">
    <property type="entry name" value="DNA_mis_repair_Msh6"/>
    <property type="match status" value="1"/>
</dbReference>
<dbReference type="PANTHER" id="PTHR11361:SF34">
    <property type="entry name" value="DNA MISMATCH REPAIR PROTEIN MSH1, MITOCHONDRIAL"/>
    <property type="match status" value="1"/>
</dbReference>
<dbReference type="GO" id="GO:0003684">
    <property type="term" value="F:damaged DNA binding"/>
    <property type="evidence" value="ECO:0007669"/>
    <property type="project" value="UniProtKB-UniRule"/>
</dbReference>
<keyword evidence="13" id="KW-1185">Reference proteome</keyword>
<dbReference type="GO" id="GO:0005829">
    <property type="term" value="C:cytosol"/>
    <property type="evidence" value="ECO:0007669"/>
    <property type="project" value="TreeGrafter"/>
</dbReference>
<dbReference type="Pfam" id="PF05188">
    <property type="entry name" value="MutS_II"/>
    <property type="match status" value="1"/>
</dbReference>
<keyword evidence="7 9" id="KW-0234">DNA repair</keyword>
<dbReference type="Gene3D" id="3.30.420.110">
    <property type="entry name" value="MutS, connector domain"/>
    <property type="match status" value="1"/>
</dbReference>
<evidence type="ECO:0000259" key="11">
    <source>
        <dbReference type="PROSITE" id="PS00486"/>
    </source>
</evidence>
<keyword evidence="5 9" id="KW-0067">ATP-binding</keyword>
<feature type="binding site" evidence="9">
    <location>
        <begin position="632"/>
        <end position="639"/>
    </location>
    <ligand>
        <name>ATP</name>
        <dbReference type="ChEBI" id="CHEBI:30616"/>
    </ligand>
</feature>
<evidence type="ECO:0000256" key="10">
    <source>
        <dbReference type="RuleBase" id="RU003756"/>
    </source>
</evidence>
<dbReference type="InterPro" id="IPR007696">
    <property type="entry name" value="DNA_mismatch_repair_MutS_core"/>
</dbReference>
<dbReference type="CDD" id="cd03284">
    <property type="entry name" value="ABC_MutS1"/>
    <property type="match status" value="1"/>
</dbReference>
<dbReference type="KEGG" id="aaut:ACETAC_05575"/>
<dbReference type="InterPro" id="IPR016151">
    <property type="entry name" value="DNA_mismatch_repair_MutS_N"/>
</dbReference>
<dbReference type="GO" id="GO:0140664">
    <property type="term" value="F:ATP-dependent DNA damage sensor activity"/>
    <property type="evidence" value="ECO:0007669"/>
    <property type="project" value="InterPro"/>
</dbReference>
<dbReference type="InterPro" id="IPR007695">
    <property type="entry name" value="DNA_mismatch_repair_MutS-lik_N"/>
</dbReference>
<dbReference type="SUPFAM" id="SSF55271">
    <property type="entry name" value="DNA repair protein MutS, domain I"/>
    <property type="match status" value="1"/>
</dbReference>
<gene>
    <name evidence="9 12" type="primary">mutS</name>
    <name evidence="12" type="ORF">ACETAC_05575</name>
</gene>
<evidence type="ECO:0000256" key="8">
    <source>
        <dbReference type="ARBA" id="ARBA00024647"/>
    </source>
</evidence>
<dbReference type="InterPro" id="IPR005748">
    <property type="entry name" value="DNA_mismatch_repair_MutS"/>
</dbReference>
<evidence type="ECO:0000313" key="12">
    <source>
        <dbReference type="EMBL" id="QSZ26412.1"/>
    </source>
</evidence>
<dbReference type="Pfam" id="PF00488">
    <property type="entry name" value="MutS_V"/>
    <property type="match status" value="1"/>
</dbReference>
<sequence length="878" mass="100229">MYFENSNFSFGRFGTLAFTPMMEQYLKIKNKYKDAILFFRLGDFYEMFFDDAIIAAKELEIALTGKDCGQSERAPMAGIPYHTADNYIDKLIKKGYKVAICEQLEDPSMSKGLVERDVVRIYTPGTIINLNSIEEKSNNYLVSVYKYKLNYGISIVDVTTGDLFVTEIINCNNINKIYDEIIRYEPSEIIANSDFFSNNKLIKAIKSKHCYLNKFTSENTYEEMVELIENQFNNSIDELNLGNKKYAIISLSLLLEYLNNLHKVPLKQINKINYYKDDSFMVLDSNTIKNLEIIESSKTNSKKGSLLGVLDKTVTPMGGRLLKKWLEEPLIKTDKIQVRLDAVEELLNDYKGRLELNEALNGIYDLERLSSKIVYQNINPKDFISIKISLEKLPQVKENLKKYNTLLLKELYLKLDTLEDIYKLIEESIKEDPSTSLKEGNIIKDGYDENIDKLRKASIEGKDWIANLEASERDKTGIKTLKVGYNKVFGYYIEITKSNLSMVPDTYIRKQTLSNAERFITPELKEIEETILTAEEKLINMEYEVFNNIRRKLEIQINRIQNAAKIIAFLDVLLSLAVVAETNYYVKPLVNNNNKIFIKDGRHPVIETILEENFVSNDIELSSQDPIMIITGPNMAGKSTYMRQIALIILMAQIGSFVPASYAEIGIVDRIFTRVGASDDLFSGQSTFMVEMSEVSNILKSATDKSLIILDEVGRGTSTYDGMSIAWSVLEYIHETIKAKTLFATHYHELTNLEKQLNGIKNYNISVVEKNDDIIFLRKIIPGAADKSYGIQVSKLAGLPDCIIEKAKEILNNLENNKKEIITETAATTQIDIFGIEKDNFIKEISECDIDNMTPLNALNYLNVLKKKASVLRCDNHE</sequence>
<dbReference type="InterPro" id="IPR007860">
    <property type="entry name" value="DNA_mmatch_repair_MutS_con_dom"/>
</dbReference>
<reference evidence="12" key="1">
    <citation type="submission" date="2020-08" db="EMBL/GenBank/DDBJ databases">
        <title>Genomic insights into the carbon and energy metabolism of the first obligate autotrophic acetogenic bacterium Aceticella autotrophica gen. nov., sp. nov.</title>
        <authorList>
            <person name="Toshchakov S.V."/>
            <person name="Elcheninov A.G."/>
            <person name="Kublanov I.V."/>
            <person name="Frolov E.N."/>
            <person name="Lebedinsky A.V."/>
        </authorList>
    </citation>
    <scope>NUCLEOTIDE SEQUENCE</scope>
    <source>
        <strain evidence="12">3443-3Ac</strain>
    </source>
</reference>
<evidence type="ECO:0000256" key="3">
    <source>
        <dbReference type="ARBA" id="ARBA00022741"/>
    </source>
</evidence>
<name>A0A974Y3Y4_9THEO</name>
<dbReference type="SUPFAM" id="SSF53150">
    <property type="entry name" value="DNA repair protein MutS, domain II"/>
    <property type="match status" value="1"/>
</dbReference>
<dbReference type="SMART" id="SM00533">
    <property type="entry name" value="MUTSd"/>
    <property type="match status" value="1"/>
</dbReference>
<dbReference type="Proteomes" id="UP000671913">
    <property type="component" value="Chromosome"/>
</dbReference>
<dbReference type="PANTHER" id="PTHR11361">
    <property type="entry name" value="DNA MISMATCH REPAIR PROTEIN MUTS FAMILY MEMBER"/>
    <property type="match status" value="1"/>
</dbReference>